<dbReference type="FunFam" id="3.40.605.10:FF:000004">
    <property type="entry name" value="Aldehyde dehydrogenase"/>
    <property type="match status" value="1"/>
</dbReference>
<dbReference type="PIRSF" id="PIRSF036492">
    <property type="entry name" value="ALDH"/>
    <property type="match status" value="1"/>
</dbReference>
<gene>
    <name evidence="9" type="ORF">DEH80_09070</name>
</gene>
<keyword evidence="3" id="KW-0520">NAD</keyword>
<dbReference type="InterPro" id="IPR015590">
    <property type="entry name" value="Aldehyde_DH_dom"/>
</dbReference>
<dbReference type="InterPro" id="IPR016163">
    <property type="entry name" value="Ald_DH_C"/>
</dbReference>
<dbReference type="PANTHER" id="PTHR43570:SF20">
    <property type="entry name" value="ALDEHYDE DEHYDROGENASE ALDX-RELATED"/>
    <property type="match status" value="1"/>
</dbReference>
<feature type="active site" evidence="5">
    <location>
        <position position="260"/>
    </location>
</feature>
<dbReference type="GO" id="GO:0006081">
    <property type="term" value="P:aldehyde metabolic process"/>
    <property type="evidence" value="ECO:0007669"/>
    <property type="project" value="InterPro"/>
</dbReference>
<dbReference type="InterPro" id="IPR029510">
    <property type="entry name" value="Ald_DH_CS_GLU"/>
</dbReference>
<reference evidence="9 10" key="1">
    <citation type="submission" date="2018-05" db="EMBL/GenBank/DDBJ databases">
        <title>Abyssibacter profundi OUC007T gen. nov., sp. nov, a marine bacterium isolated from seawater of the Mariana Trench.</title>
        <authorList>
            <person name="Zhou S."/>
        </authorList>
    </citation>
    <scope>NUCLEOTIDE SEQUENCE [LARGE SCALE GENOMIC DNA]</scope>
    <source>
        <strain evidence="9 10">OUC007</strain>
    </source>
</reference>
<evidence type="ECO:0000256" key="3">
    <source>
        <dbReference type="ARBA" id="ARBA00023027"/>
    </source>
</evidence>
<dbReference type="PROSITE" id="PS00687">
    <property type="entry name" value="ALDEHYDE_DEHYDR_GLU"/>
    <property type="match status" value="1"/>
</dbReference>
<dbReference type="PROSITE" id="PS00070">
    <property type="entry name" value="ALDEHYDE_DEHYDR_CYS"/>
    <property type="match status" value="1"/>
</dbReference>
<dbReference type="Gene3D" id="3.40.309.10">
    <property type="entry name" value="Aldehyde Dehydrogenase, Chain A, domain 2"/>
    <property type="match status" value="1"/>
</dbReference>
<feature type="active site" evidence="5 6">
    <location>
        <position position="226"/>
    </location>
</feature>
<feature type="domain" description="Aldehyde dehydrogenase" evidence="8">
    <location>
        <begin position="16"/>
        <end position="449"/>
    </location>
</feature>
<dbReference type="AlphaFoldDB" id="A0A363UKM0"/>
<organism evidence="9 10">
    <name type="scientific">Abyssibacter profundi</name>
    <dbReference type="NCBI Taxonomy" id="2182787"/>
    <lineage>
        <taxon>Bacteria</taxon>
        <taxon>Pseudomonadati</taxon>
        <taxon>Pseudomonadota</taxon>
        <taxon>Gammaproteobacteria</taxon>
        <taxon>Chromatiales</taxon>
        <taxon>Oceanococcaceae</taxon>
        <taxon>Abyssibacter</taxon>
    </lineage>
</organism>
<dbReference type="Proteomes" id="UP000251800">
    <property type="component" value="Unassembled WGS sequence"/>
</dbReference>
<dbReference type="GO" id="GO:0004029">
    <property type="term" value="F:aldehyde dehydrogenase (NAD+) activity"/>
    <property type="evidence" value="ECO:0007669"/>
    <property type="project" value="TreeGrafter"/>
</dbReference>
<comment type="caution">
    <text evidence="9">The sequence shown here is derived from an EMBL/GenBank/DDBJ whole genome shotgun (WGS) entry which is preliminary data.</text>
</comment>
<dbReference type="RefSeq" id="WP_109720183.1">
    <property type="nucleotide sequence ID" value="NZ_QEQK01000007.1"/>
</dbReference>
<sequence>MSTPAEQLAASDTAPDVAAIDTIFRSQQATALQWRRSTPAERIERIKKLVALVQDNTDRIYAAAHADFRKPESEVDISEIMPVLAEARKNIKKLKKWMKPKRVMPTSTTFGTKAWIQYEPRGVSLIISPWNYPLNLSFMPLVSALGAGCPAIIKPSEMTPHMSALMKELIESAFDPSEVAVIEGDVRASQALLSLPFDHIFFTGSPTVGKIVMKAAAEHLTSVTLELGGKSPVIVDETANVKRAAESITWGKFANNGQTCIAPDYLFVHESVKEAFVEAASAQIRKFYGDNPEQSADYCRIVNGRHHGRIQGLMTEAVDKGARIAHGGQSNDEEHFLAPTLITDVPADARIMEEEIFGPLLPILTYTDLDQVLGHINENPKPLALYLFSRDQATMDKVMHSTSAGSTCINTNMVQYLHGNLPFGGVNNSGIGNAHGHWGFKAFSHERSVVRDKFSMTKMFNPPYTDFVKKMIKFTVNHAA</sequence>
<evidence type="ECO:0000256" key="7">
    <source>
        <dbReference type="RuleBase" id="RU003345"/>
    </source>
</evidence>
<evidence type="ECO:0000313" key="10">
    <source>
        <dbReference type="Proteomes" id="UP000251800"/>
    </source>
</evidence>
<dbReference type="InterPro" id="IPR016162">
    <property type="entry name" value="Ald_DH_N"/>
</dbReference>
<dbReference type="PANTHER" id="PTHR43570">
    <property type="entry name" value="ALDEHYDE DEHYDROGENASE"/>
    <property type="match status" value="1"/>
</dbReference>
<keyword evidence="2 4" id="KW-0560">Oxidoreductase</keyword>
<comment type="similarity">
    <text evidence="1 4 7">Belongs to the aldehyde dehydrogenase family.</text>
</comment>
<dbReference type="InterPro" id="IPR012394">
    <property type="entry name" value="Aldehyde_DH_NAD(P)"/>
</dbReference>
<evidence type="ECO:0000256" key="6">
    <source>
        <dbReference type="PROSITE-ProRule" id="PRU10007"/>
    </source>
</evidence>
<dbReference type="FunFam" id="3.40.309.10:FF:000003">
    <property type="entry name" value="Aldehyde dehydrogenase"/>
    <property type="match status" value="1"/>
</dbReference>
<dbReference type="Pfam" id="PF00171">
    <property type="entry name" value="Aldedh"/>
    <property type="match status" value="1"/>
</dbReference>
<dbReference type="SUPFAM" id="SSF53720">
    <property type="entry name" value="ALDH-like"/>
    <property type="match status" value="1"/>
</dbReference>
<evidence type="ECO:0000256" key="1">
    <source>
        <dbReference type="ARBA" id="ARBA00009986"/>
    </source>
</evidence>
<dbReference type="InterPro" id="IPR016160">
    <property type="entry name" value="Ald_DH_CS_CYS"/>
</dbReference>
<evidence type="ECO:0000259" key="8">
    <source>
        <dbReference type="Pfam" id="PF00171"/>
    </source>
</evidence>
<dbReference type="Gene3D" id="3.40.605.10">
    <property type="entry name" value="Aldehyde Dehydrogenase, Chain A, domain 1"/>
    <property type="match status" value="1"/>
</dbReference>
<keyword evidence="10" id="KW-1185">Reference proteome</keyword>
<proteinExistence type="inferred from homology"/>
<dbReference type="GO" id="GO:0005737">
    <property type="term" value="C:cytoplasm"/>
    <property type="evidence" value="ECO:0007669"/>
    <property type="project" value="TreeGrafter"/>
</dbReference>
<evidence type="ECO:0000256" key="4">
    <source>
        <dbReference type="PIRNR" id="PIRNR036492"/>
    </source>
</evidence>
<dbReference type="EMBL" id="QEQK01000007">
    <property type="protein sequence ID" value="PWN55968.1"/>
    <property type="molecule type" value="Genomic_DNA"/>
</dbReference>
<dbReference type="CDD" id="cd07134">
    <property type="entry name" value="ALDH_AlkH-like"/>
    <property type="match status" value="1"/>
</dbReference>
<dbReference type="InterPro" id="IPR016161">
    <property type="entry name" value="Ald_DH/histidinol_DH"/>
</dbReference>
<name>A0A363UKM0_9GAMM</name>
<accession>A0A363UKM0</accession>
<dbReference type="OrthoDB" id="9812625at2"/>
<protein>
    <recommendedName>
        <fullName evidence="4">Aldehyde dehydrogenase</fullName>
    </recommendedName>
</protein>
<evidence type="ECO:0000256" key="5">
    <source>
        <dbReference type="PIRSR" id="PIRSR036492-1"/>
    </source>
</evidence>
<evidence type="ECO:0000313" key="9">
    <source>
        <dbReference type="EMBL" id="PWN55968.1"/>
    </source>
</evidence>
<evidence type="ECO:0000256" key="2">
    <source>
        <dbReference type="ARBA" id="ARBA00023002"/>
    </source>
</evidence>